<evidence type="ECO:0000256" key="1">
    <source>
        <dbReference type="ARBA" id="ARBA00004651"/>
    </source>
</evidence>
<feature type="compositionally biased region" description="Low complexity" evidence="7">
    <location>
        <begin position="339"/>
        <end position="375"/>
    </location>
</feature>
<keyword evidence="2" id="KW-1003">Cell membrane</keyword>
<evidence type="ECO:0000256" key="7">
    <source>
        <dbReference type="SAM" id="MobiDB-lite"/>
    </source>
</evidence>
<dbReference type="PANTHER" id="PTHR36115:SF4">
    <property type="entry name" value="MEMBRANE PROTEIN"/>
    <property type="match status" value="1"/>
</dbReference>
<reference evidence="10 11" key="1">
    <citation type="submission" date="2019-03" db="EMBL/GenBank/DDBJ databases">
        <title>Genomic features of bacteria from cold environments.</title>
        <authorList>
            <person name="Shen L."/>
        </authorList>
    </citation>
    <scope>NUCLEOTIDE SEQUENCE [LARGE SCALE GENOMIC DNA]</scope>
    <source>
        <strain evidence="11">T3246-1</strain>
    </source>
</reference>
<dbReference type="Pfam" id="PF00498">
    <property type="entry name" value="FHA"/>
    <property type="match status" value="1"/>
</dbReference>
<feature type="region of interest" description="Disordered" evidence="7">
    <location>
        <begin position="169"/>
        <end position="499"/>
    </location>
</feature>
<keyword evidence="4 8" id="KW-0812">Transmembrane</keyword>
<keyword evidence="6 8" id="KW-0472">Membrane</keyword>
<dbReference type="SUPFAM" id="SSF49879">
    <property type="entry name" value="SMAD/FHA domain"/>
    <property type="match status" value="1"/>
</dbReference>
<comment type="subcellular location">
    <subcellularLocation>
        <location evidence="1">Cell membrane</location>
        <topology evidence="1">Multi-pass membrane protein</topology>
    </subcellularLocation>
</comment>
<feature type="compositionally biased region" description="Low complexity" evidence="7">
    <location>
        <begin position="438"/>
        <end position="449"/>
    </location>
</feature>
<comment type="caution">
    <text evidence="10">The sequence shown here is derived from an EMBL/GenBank/DDBJ whole genome shotgun (WGS) entry which is preliminary data.</text>
</comment>
<feature type="transmembrane region" description="Helical" evidence="8">
    <location>
        <begin position="65"/>
        <end position="82"/>
    </location>
</feature>
<sequence length="609" mass="60817">MSVEATERPAWARHTGAGATAPGSARQPGGRRVPSGVGRRLLAYAVDLLAVAALVAAVFVPTRSVVLAGVVAVEAIVALVLWEARTGRTLGKSLLGLRAAQVDGPYAPGLGRELIRAALLGAAHLVAFVGQFILIATAAADRSGRGQAVHDRAARTAVLDLRPEAAAAPAPVPSLAPMPQTQAPGGWSGGVPTPTPPSSHAGMPPAWAAGSAQVAAPTAPAAAAGSVPTGPSGGVGGGPRPSGIPGPAPVAPWDRPRGPMPAPGTGASGATGAPSVPAAPPYQGVPATGDVRRPQPGQPGGQQPQPGRPQQPQQGQPQYGQPRQPQPGQPQPGQPQPGQPQYGRPPEGQSRPGQGQPQSGEYGRPGAYGPPAARPQTPGGMPSGGPAQRDPRGPVAGTPAAYAPPATGRPGPTQPAPGGPTGTPDQADGAGGRRARRAAQAASRESSAALPAPGAGDASAQLPEHTFFPRAAEPAQVPGLTDAPDAGAGSDRRGGSPSAVYVLTMDDGATVTVTGSGLLGRRPQAPAGERYDHLVAIDDPGRSLSRTHARIGIEDGELWVEDRGSANGTLVVAPDGTQARAFPGKRVVVPEDGSIELGERVITVARWES</sequence>
<keyword evidence="3" id="KW-0597">Phosphoprotein</keyword>
<dbReference type="Pfam" id="PF06271">
    <property type="entry name" value="RDD"/>
    <property type="match status" value="1"/>
</dbReference>
<dbReference type="PROSITE" id="PS50006">
    <property type="entry name" value="FHA_DOMAIN"/>
    <property type="match status" value="1"/>
</dbReference>
<dbReference type="CDD" id="cd00060">
    <property type="entry name" value="FHA"/>
    <property type="match status" value="1"/>
</dbReference>
<gene>
    <name evidence="10" type="ORF">EXU48_16535</name>
</gene>
<name>A0ABY2E4N8_9MICO</name>
<dbReference type="RefSeq" id="WP_133108760.1">
    <property type="nucleotide sequence ID" value="NZ_SMNA01000007.1"/>
</dbReference>
<keyword evidence="5 8" id="KW-1133">Transmembrane helix</keyword>
<proteinExistence type="predicted"/>
<feature type="compositionally biased region" description="Low complexity" evidence="7">
    <location>
        <begin position="208"/>
        <end position="230"/>
    </location>
</feature>
<feature type="compositionally biased region" description="Gly residues" evidence="7">
    <location>
        <begin position="231"/>
        <end position="240"/>
    </location>
</feature>
<evidence type="ECO:0000256" key="5">
    <source>
        <dbReference type="ARBA" id="ARBA00022989"/>
    </source>
</evidence>
<evidence type="ECO:0000256" key="6">
    <source>
        <dbReference type="ARBA" id="ARBA00023136"/>
    </source>
</evidence>
<feature type="compositionally biased region" description="Low complexity" evidence="7">
    <location>
        <begin position="301"/>
        <end position="323"/>
    </location>
</feature>
<evidence type="ECO:0000256" key="2">
    <source>
        <dbReference type="ARBA" id="ARBA00022475"/>
    </source>
</evidence>
<dbReference type="InterPro" id="IPR000253">
    <property type="entry name" value="FHA_dom"/>
</dbReference>
<dbReference type="InterPro" id="IPR051791">
    <property type="entry name" value="Pra-immunoreactive"/>
</dbReference>
<accession>A0ABY2E4N8</accession>
<dbReference type="EMBL" id="SMNA01000007">
    <property type="protein sequence ID" value="TDE91728.1"/>
    <property type="molecule type" value="Genomic_DNA"/>
</dbReference>
<feature type="compositionally biased region" description="Pro residues" evidence="7">
    <location>
        <begin position="324"/>
        <end position="338"/>
    </location>
</feature>
<feature type="transmembrane region" description="Helical" evidence="8">
    <location>
        <begin position="41"/>
        <end position="59"/>
    </location>
</feature>
<feature type="region of interest" description="Disordered" evidence="7">
    <location>
        <begin position="1"/>
        <end position="32"/>
    </location>
</feature>
<evidence type="ECO:0000313" key="10">
    <source>
        <dbReference type="EMBL" id="TDE91728.1"/>
    </source>
</evidence>
<dbReference type="InterPro" id="IPR008984">
    <property type="entry name" value="SMAD_FHA_dom_sf"/>
</dbReference>
<feature type="transmembrane region" description="Helical" evidence="8">
    <location>
        <begin position="117"/>
        <end position="140"/>
    </location>
</feature>
<evidence type="ECO:0000313" key="11">
    <source>
        <dbReference type="Proteomes" id="UP000504882"/>
    </source>
</evidence>
<feature type="domain" description="FHA" evidence="9">
    <location>
        <begin position="517"/>
        <end position="571"/>
    </location>
</feature>
<feature type="compositionally biased region" description="Low complexity" evidence="7">
    <location>
        <begin position="263"/>
        <end position="276"/>
    </location>
</feature>
<evidence type="ECO:0000256" key="4">
    <source>
        <dbReference type="ARBA" id="ARBA00022692"/>
    </source>
</evidence>
<organism evidence="10 11">
    <name type="scientific">Occultella glacieicola</name>
    <dbReference type="NCBI Taxonomy" id="2518684"/>
    <lineage>
        <taxon>Bacteria</taxon>
        <taxon>Bacillati</taxon>
        <taxon>Actinomycetota</taxon>
        <taxon>Actinomycetes</taxon>
        <taxon>Micrococcales</taxon>
        <taxon>Ruaniaceae</taxon>
        <taxon>Occultella</taxon>
    </lineage>
</organism>
<keyword evidence="11" id="KW-1185">Reference proteome</keyword>
<dbReference type="Proteomes" id="UP000504882">
    <property type="component" value="Unassembled WGS sequence"/>
</dbReference>
<dbReference type="Gene3D" id="2.60.200.20">
    <property type="match status" value="1"/>
</dbReference>
<dbReference type="InterPro" id="IPR010432">
    <property type="entry name" value="RDD"/>
</dbReference>
<evidence type="ECO:0000256" key="8">
    <source>
        <dbReference type="SAM" id="Phobius"/>
    </source>
</evidence>
<evidence type="ECO:0000256" key="3">
    <source>
        <dbReference type="ARBA" id="ARBA00022553"/>
    </source>
</evidence>
<evidence type="ECO:0000259" key="9">
    <source>
        <dbReference type="PROSITE" id="PS50006"/>
    </source>
</evidence>
<feature type="compositionally biased region" description="Low complexity" evidence="7">
    <location>
        <begin position="393"/>
        <end position="411"/>
    </location>
</feature>
<protein>
    <submittedName>
        <fullName evidence="10">FHA domain-containing protein</fullName>
    </submittedName>
</protein>
<dbReference type="PANTHER" id="PTHR36115">
    <property type="entry name" value="PROLINE-RICH ANTIGEN HOMOLOG-RELATED"/>
    <property type="match status" value="1"/>
</dbReference>